<dbReference type="GO" id="GO:0007166">
    <property type="term" value="P:cell surface receptor signaling pathway"/>
    <property type="evidence" value="ECO:0007669"/>
    <property type="project" value="InterPro"/>
</dbReference>
<keyword evidence="3" id="KW-0732">Signal</keyword>
<dbReference type="GO" id="GO:0004674">
    <property type="term" value="F:protein serine/threonine kinase activity"/>
    <property type="evidence" value="ECO:0007669"/>
    <property type="project" value="TreeGrafter"/>
</dbReference>
<organism evidence="5 6">
    <name type="scientific">Rosa chinensis</name>
    <name type="common">China rose</name>
    <dbReference type="NCBI Taxonomy" id="74649"/>
    <lineage>
        <taxon>Eukaryota</taxon>
        <taxon>Viridiplantae</taxon>
        <taxon>Streptophyta</taxon>
        <taxon>Embryophyta</taxon>
        <taxon>Tracheophyta</taxon>
        <taxon>Spermatophyta</taxon>
        <taxon>Magnoliopsida</taxon>
        <taxon>eudicotyledons</taxon>
        <taxon>Gunneridae</taxon>
        <taxon>Pentapetalae</taxon>
        <taxon>rosids</taxon>
        <taxon>fabids</taxon>
        <taxon>Rosales</taxon>
        <taxon>Rosaceae</taxon>
        <taxon>Rosoideae</taxon>
        <taxon>Rosoideae incertae sedis</taxon>
        <taxon>Rosa</taxon>
    </lineage>
</organism>
<keyword evidence="5" id="KW-0808">Transferase</keyword>
<dbReference type="InterPro" id="IPR045274">
    <property type="entry name" value="WAK-like"/>
</dbReference>
<dbReference type="Gene3D" id="1.10.510.10">
    <property type="entry name" value="Transferase(Phosphotransferase) domain 1"/>
    <property type="match status" value="1"/>
</dbReference>
<evidence type="ECO:0000313" key="6">
    <source>
        <dbReference type="Proteomes" id="UP000238479"/>
    </source>
</evidence>
<evidence type="ECO:0000256" key="2">
    <source>
        <dbReference type="ARBA" id="ARBA00022840"/>
    </source>
</evidence>
<dbReference type="PANTHER" id="PTHR27005">
    <property type="entry name" value="WALL-ASSOCIATED RECEPTOR KINASE-LIKE 21"/>
    <property type="match status" value="1"/>
</dbReference>
<dbReference type="PANTHER" id="PTHR27005:SF466">
    <property type="entry name" value="NON-FUNCTIONAL PSEUDOKINASE ZED1-LIKE"/>
    <property type="match status" value="1"/>
</dbReference>
<proteinExistence type="predicted"/>
<feature type="chain" id="PRO_5015170350" description="Protein kinase domain-containing protein" evidence="3">
    <location>
        <begin position="27"/>
        <end position="222"/>
    </location>
</feature>
<dbReference type="AlphaFoldDB" id="A0A2P6PL30"/>
<dbReference type="Proteomes" id="UP000238479">
    <property type="component" value="Chromosome 6"/>
</dbReference>
<keyword evidence="1" id="KW-0547">Nucleotide-binding</keyword>
<comment type="caution">
    <text evidence="5">The sequence shown here is derived from an EMBL/GenBank/DDBJ whole genome shotgun (WGS) entry which is preliminary data.</text>
</comment>
<gene>
    <name evidence="5" type="ORF">RchiOBHm_Chr6g0252471</name>
</gene>
<sequence length="222" mass="25026">MNVFSFSATQHVFMFYLCCITRFSLLACLRKEEPDTDGSSFLINGSKVLEDLIVSFDGKSNPIRNYSADELIKATNNFDASCIMQECRIYKMFSSVLDDRSIIIKKYFTLSWLNEDAVRSLAIRDIIISTQMSSALVHEYATIGVPNDEGGFGASESLTWKARLGIAKQLANALSYLHTAFPRPIILRDLNFSCIYLGHDYVPKLSYFGLSITIPRSHEIIC</sequence>
<accession>A0A2P6PL30</accession>
<evidence type="ECO:0000256" key="1">
    <source>
        <dbReference type="ARBA" id="ARBA00022741"/>
    </source>
</evidence>
<name>A0A2P6PL30_ROSCH</name>
<evidence type="ECO:0000259" key="4">
    <source>
        <dbReference type="PROSITE" id="PS50011"/>
    </source>
</evidence>
<feature type="domain" description="Protein kinase" evidence="4">
    <location>
        <begin position="29"/>
        <end position="222"/>
    </location>
</feature>
<dbReference type="Gramene" id="PRQ22638">
    <property type="protein sequence ID" value="PRQ22638"/>
    <property type="gene ID" value="RchiOBHm_Chr6g0252471"/>
</dbReference>
<dbReference type="OMA" id="DASCIMQ"/>
<evidence type="ECO:0000256" key="3">
    <source>
        <dbReference type="SAM" id="SignalP"/>
    </source>
</evidence>
<dbReference type="PROSITE" id="PS50011">
    <property type="entry name" value="PROTEIN_KINASE_DOM"/>
    <property type="match status" value="1"/>
</dbReference>
<keyword evidence="6" id="KW-1185">Reference proteome</keyword>
<protein>
    <recommendedName>
        <fullName evidence="4">Protein kinase domain-containing protein</fullName>
    </recommendedName>
</protein>
<keyword evidence="2" id="KW-0067">ATP-binding</keyword>
<dbReference type="InterPro" id="IPR000719">
    <property type="entry name" value="Prot_kinase_dom"/>
</dbReference>
<dbReference type="SUPFAM" id="SSF56112">
    <property type="entry name" value="Protein kinase-like (PK-like)"/>
    <property type="match status" value="1"/>
</dbReference>
<dbReference type="GO" id="GO:0005524">
    <property type="term" value="F:ATP binding"/>
    <property type="evidence" value="ECO:0007669"/>
    <property type="project" value="UniProtKB-KW"/>
</dbReference>
<dbReference type="GO" id="GO:0005886">
    <property type="term" value="C:plasma membrane"/>
    <property type="evidence" value="ECO:0007669"/>
    <property type="project" value="TreeGrafter"/>
</dbReference>
<dbReference type="EMBL" id="PDCK01000044">
    <property type="protein sequence ID" value="PRQ22638.1"/>
    <property type="molecule type" value="Genomic_DNA"/>
</dbReference>
<evidence type="ECO:0000313" key="5">
    <source>
        <dbReference type="EMBL" id="PRQ22638.1"/>
    </source>
</evidence>
<feature type="signal peptide" evidence="3">
    <location>
        <begin position="1"/>
        <end position="26"/>
    </location>
</feature>
<reference evidence="5 6" key="1">
    <citation type="journal article" date="2018" name="Nat. Genet.">
        <title>The Rosa genome provides new insights in the design of modern roses.</title>
        <authorList>
            <person name="Bendahmane M."/>
        </authorList>
    </citation>
    <scope>NUCLEOTIDE SEQUENCE [LARGE SCALE GENOMIC DNA]</scope>
    <source>
        <strain evidence="6">cv. Old Blush</strain>
    </source>
</reference>
<dbReference type="InterPro" id="IPR011009">
    <property type="entry name" value="Kinase-like_dom_sf"/>
</dbReference>